<keyword evidence="2" id="KW-0560">Oxidoreductase</keyword>
<dbReference type="Pfam" id="PF00106">
    <property type="entry name" value="adh_short"/>
    <property type="match status" value="1"/>
</dbReference>
<accession>A0A9X3S1I1</accession>
<protein>
    <submittedName>
        <fullName evidence="5">SDR family NAD(P)-dependent oxidoreductase</fullName>
    </submittedName>
</protein>
<name>A0A9X3S1I1_9ACTN</name>
<dbReference type="InterPro" id="IPR002347">
    <property type="entry name" value="SDR_fam"/>
</dbReference>
<dbReference type="Proteomes" id="UP001149140">
    <property type="component" value="Unassembled WGS sequence"/>
</dbReference>
<evidence type="ECO:0000313" key="6">
    <source>
        <dbReference type="Proteomes" id="UP001149140"/>
    </source>
</evidence>
<evidence type="ECO:0000259" key="4">
    <source>
        <dbReference type="SMART" id="SM00822"/>
    </source>
</evidence>
<dbReference type="AlphaFoldDB" id="A0A9X3S1I1"/>
<reference evidence="5" key="1">
    <citation type="submission" date="2022-10" db="EMBL/GenBank/DDBJ databases">
        <title>The WGS of Solirubrobacter ginsenosidimutans DSM 21036.</title>
        <authorList>
            <person name="Jiang Z."/>
        </authorList>
    </citation>
    <scope>NUCLEOTIDE SEQUENCE</scope>
    <source>
        <strain evidence="5">DSM 21036</strain>
    </source>
</reference>
<dbReference type="InterPro" id="IPR057326">
    <property type="entry name" value="KR_dom"/>
</dbReference>
<dbReference type="EMBL" id="JAPDOD010000018">
    <property type="protein sequence ID" value="MDA0162389.1"/>
    <property type="molecule type" value="Genomic_DNA"/>
</dbReference>
<dbReference type="InterPro" id="IPR036291">
    <property type="entry name" value="NAD(P)-bd_dom_sf"/>
</dbReference>
<dbReference type="PANTHER" id="PTHR44169">
    <property type="entry name" value="NADPH-DEPENDENT 1-ACYLDIHYDROXYACETONE PHOSPHATE REDUCTASE"/>
    <property type="match status" value="1"/>
</dbReference>
<dbReference type="Gene3D" id="3.40.50.720">
    <property type="entry name" value="NAD(P)-binding Rossmann-like Domain"/>
    <property type="match status" value="1"/>
</dbReference>
<dbReference type="PRINTS" id="PR00080">
    <property type="entry name" value="SDRFAMILY"/>
</dbReference>
<dbReference type="PANTHER" id="PTHR44169:SF6">
    <property type="entry name" value="NADPH-DEPENDENT 1-ACYLDIHYDROXYACETONE PHOSPHATE REDUCTASE"/>
    <property type="match status" value="1"/>
</dbReference>
<dbReference type="RefSeq" id="WP_270041630.1">
    <property type="nucleotide sequence ID" value="NZ_JAPDOD010000018.1"/>
</dbReference>
<evidence type="ECO:0000256" key="1">
    <source>
        <dbReference type="ARBA" id="ARBA00006484"/>
    </source>
</evidence>
<keyword evidence="6" id="KW-1185">Reference proteome</keyword>
<dbReference type="SUPFAM" id="SSF51735">
    <property type="entry name" value="NAD(P)-binding Rossmann-fold domains"/>
    <property type="match status" value="1"/>
</dbReference>
<gene>
    <name evidence="5" type="ORF">OM076_19105</name>
</gene>
<dbReference type="GO" id="GO:0016491">
    <property type="term" value="F:oxidoreductase activity"/>
    <property type="evidence" value="ECO:0007669"/>
    <property type="project" value="UniProtKB-KW"/>
</dbReference>
<evidence type="ECO:0000313" key="5">
    <source>
        <dbReference type="EMBL" id="MDA0162389.1"/>
    </source>
</evidence>
<evidence type="ECO:0000256" key="3">
    <source>
        <dbReference type="RuleBase" id="RU000363"/>
    </source>
</evidence>
<feature type="domain" description="Ketoreductase" evidence="4">
    <location>
        <begin position="6"/>
        <end position="184"/>
    </location>
</feature>
<organism evidence="5 6">
    <name type="scientific">Solirubrobacter ginsenosidimutans</name>
    <dbReference type="NCBI Taxonomy" id="490573"/>
    <lineage>
        <taxon>Bacteria</taxon>
        <taxon>Bacillati</taxon>
        <taxon>Actinomycetota</taxon>
        <taxon>Thermoleophilia</taxon>
        <taxon>Solirubrobacterales</taxon>
        <taxon>Solirubrobacteraceae</taxon>
        <taxon>Solirubrobacter</taxon>
    </lineage>
</organism>
<comment type="similarity">
    <text evidence="1 3">Belongs to the short-chain dehydrogenases/reductases (SDR) family.</text>
</comment>
<evidence type="ECO:0000256" key="2">
    <source>
        <dbReference type="ARBA" id="ARBA00023002"/>
    </source>
</evidence>
<proteinExistence type="inferred from homology"/>
<comment type="caution">
    <text evidence="5">The sequence shown here is derived from an EMBL/GenBank/DDBJ whole genome shotgun (WGS) entry which is preliminary data.</text>
</comment>
<dbReference type="SMART" id="SM00822">
    <property type="entry name" value="PKS_KR"/>
    <property type="match status" value="1"/>
</dbReference>
<dbReference type="CDD" id="cd05374">
    <property type="entry name" value="17beta-HSD-like_SDR_c"/>
    <property type="match status" value="1"/>
</dbReference>
<dbReference type="PRINTS" id="PR00081">
    <property type="entry name" value="GDHRDH"/>
</dbReference>
<sequence length="286" mass="30823">MPSESHSVLITGCSSGIGRETAKLLASTGRPVYATARNRDSIADLEALGCRLLELDVTDETSARRAVDHVIAKEGAVGVLVNNAGINDLGAIETLPLDRVRAMFETNLFGMMRMCQLVLPAMREQGWGRIVNVGSMNGRLTFPGMGSYCATKHAIEATSDALRHELRPFGVHVALIQPGMVKTGLGRTAVERRADDHDGPYTDYMDAVVETTMTYQDGPMARLACEASDVAETIARVLDAGDRPRARYRVAASAPLMLATRKLLPDAAFDAFLRTQFPSPSPSTMG</sequence>